<evidence type="ECO:0000313" key="3">
    <source>
        <dbReference type="EMBL" id="KAK4494627.1"/>
    </source>
</evidence>
<proteinExistence type="inferred from homology"/>
<dbReference type="Gene3D" id="2.60.120.620">
    <property type="entry name" value="q2cbj1_9rhob like domain"/>
    <property type="match status" value="1"/>
</dbReference>
<dbReference type="SUPFAM" id="SSF51197">
    <property type="entry name" value="Clavaminate synthase-like"/>
    <property type="match status" value="1"/>
</dbReference>
<accession>A0ABR0DZQ5</accession>
<dbReference type="InterPro" id="IPR008775">
    <property type="entry name" value="Phytyl_CoA_dOase-like"/>
</dbReference>
<protein>
    <recommendedName>
        <fullName evidence="5">Phytanoyl-CoA dioxygenase</fullName>
    </recommendedName>
</protein>
<comment type="caution">
    <text evidence="3">The sequence shown here is derived from an EMBL/GenBank/DDBJ whole genome shotgun (WGS) entry which is preliminary data.</text>
</comment>
<evidence type="ECO:0000256" key="1">
    <source>
        <dbReference type="ARBA" id="ARBA00001962"/>
    </source>
</evidence>
<dbReference type="Pfam" id="PF05721">
    <property type="entry name" value="PhyH"/>
    <property type="match status" value="1"/>
</dbReference>
<gene>
    <name evidence="3" type="ORF">PRZ48_013983</name>
</gene>
<comment type="cofactor">
    <cofactor evidence="1">
        <name>Fe cation</name>
        <dbReference type="ChEBI" id="CHEBI:24875"/>
    </cofactor>
</comment>
<dbReference type="PANTHER" id="PTHR20883:SF48">
    <property type="entry name" value="ECTOINE DIOXYGENASE"/>
    <property type="match status" value="1"/>
</dbReference>
<evidence type="ECO:0000313" key="4">
    <source>
        <dbReference type="Proteomes" id="UP001305779"/>
    </source>
</evidence>
<name>A0ABR0DZQ5_ZASCE</name>
<comment type="similarity">
    <text evidence="2">Belongs to the PhyH family.</text>
</comment>
<organism evidence="3 4">
    <name type="scientific">Zasmidium cellare</name>
    <name type="common">Wine cellar mold</name>
    <name type="synonym">Racodium cellare</name>
    <dbReference type="NCBI Taxonomy" id="395010"/>
    <lineage>
        <taxon>Eukaryota</taxon>
        <taxon>Fungi</taxon>
        <taxon>Dikarya</taxon>
        <taxon>Ascomycota</taxon>
        <taxon>Pezizomycotina</taxon>
        <taxon>Dothideomycetes</taxon>
        <taxon>Dothideomycetidae</taxon>
        <taxon>Mycosphaerellales</taxon>
        <taxon>Mycosphaerellaceae</taxon>
        <taxon>Zasmidium</taxon>
    </lineage>
</organism>
<evidence type="ECO:0008006" key="5">
    <source>
        <dbReference type="Google" id="ProtNLM"/>
    </source>
</evidence>
<dbReference type="PANTHER" id="PTHR20883">
    <property type="entry name" value="PHYTANOYL-COA DIOXYGENASE DOMAIN CONTAINING 1"/>
    <property type="match status" value="1"/>
</dbReference>
<dbReference type="EMBL" id="JAXOVC010000013">
    <property type="protein sequence ID" value="KAK4494627.1"/>
    <property type="molecule type" value="Genomic_DNA"/>
</dbReference>
<reference evidence="3 4" key="1">
    <citation type="journal article" date="2023" name="G3 (Bethesda)">
        <title>A chromosome-level genome assembly of Zasmidium syzygii isolated from banana leaves.</title>
        <authorList>
            <person name="van Westerhoven A.C."/>
            <person name="Mehrabi R."/>
            <person name="Talebi R."/>
            <person name="Steentjes M.B.F."/>
            <person name="Corcolon B."/>
            <person name="Chong P.A."/>
            <person name="Kema G.H.J."/>
            <person name="Seidl M.F."/>
        </authorList>
    </citation>
    <scope>NUCLEOTIDE SEQUENCE [LARGE SCALE GENOMIC DNA]</scope>
    <source>
        <strain evidence="3 4">P124</strain>
    </source>
</reference>
<dbReference type="Proteomes" id="UP001305779">
    <property type="component" value="Unassembled WGS sequence"/>
</dbReference>
<keyword evidence="4" id="KW-1185">Reference proteome</keyword>
<sequence>MSCASLSAEEITRFNRDGYLILSFERHGLVPDINILQHYLDQVYQWPHEKANWRLYYEDSNIHGERILLGTERIIDDHDGLKSILCSQGAHDLLRQLTGKEMLLFKDEIDWKLPGRKGAIAHIDLPAYGHKATRFVEVMIAVDPHTSENGCMQCVPGSQNEDLPYAENGAVDKGWVDAHRDDFRPIHLNAGDLLLFGERLCHRLDPNHSQQARRTLFGTYHYELDRPHLREEFFAHRLAHAPPSNA</sequence>
<evidence type="ECO:0000256" key="2">
    <source>
        <dbReference type="ARBA" id="ARBA00005830"/>
    </source>
</evidence>